<accession>A0ABR3RTQ9</accession>
<proteinExistence type="predicted"/>
<comment type="caution">
    <text evidence="2">The sequence shown here is derived from an EMBL/GenBank/DDBJ whole genome shotgun (WGS) entry which is preliminary data.</text>
</comment>
<feature type="compositionally biased region" description="Basic and acidic residues" evidence="1">
    <location>
        <begin position="287"/>
        <end position="299"/>
    </location>
</feature>
<feature type="compositionally biased region" description="Polar residues" evidence="1">
    <location>
        <begin position="353"/>
        <end position="390"/>
    </location>
</feature>
<dbReference type="EMBL" id="JAKJXO020000003">
    <property type="protein sequence ID" value="KAL1607824.1"/>
    <property type="molecule type" value="Genomic_DNA"/>
</dbReference>
<feature type="region of interest" description="Disordered" evidence="1">
    <location>
        <begin position="1"/>
        <end position="42"/>
    </location>
</feature>
<feature type="compositionally biased region" description="Polar residues" evidence="1">
    <location>
        <begin position="97"/>
        <end position="121"/>
    </location>
</feature>
<dbReference type="Proteomes" id="UP001521785">
    <property type="component" value="Unassembled WGS sequence"/>
</dbReference>
<evidence type="ECO:0000313" key="3">
    <source>
        <dbReference type="Proteomes" id="UP001521785"/>
    </source>
</evidence>
<feature type="compositionally biased region" description="Polar residues" evidence="1">
    <location>
        <begin position="679"/>
        <end position="705"/>
    </location>
</feature>
<evidence type="ECO:0000313" key="2">
    <source>
        <dbReference type="EMBL" id="KAL1607824.1"/>
    </source>
</evidence>
<feature type="compositionally biased region" description="Basic and acidic residues" evidence="1">
    <location>
        <begin position="314"/>
        <end position="335"/>
    </location>
</feature>
<feature type="compositionally biased region" description="Polar residues" evidence="1">
    <location>
        <begin position="649"/>
        <end position="670"/>
    </location>
</feature>
<feature type="region of interest" description="Disordered" evidence="1">
    <location>
        <begin position="94"/>
        <end position="391"/>
    </location>
</feature>
<evidence type="ECO:0000256" key="1">
    <source>
        <dbReference type="SAM" id="MobiDB-lite"/>
    </source>
</evidence>
<gene>
    <name evidence="2" type="ORF">SLS60_002762</name>
</gene>
<feature type="region of interest" description="Disordered" evidence="1">
    <location>
        <begin position="499"/>
        <end position="529"/>
    </location>
</feature>
<sequence>MPRVHAQIRHVTDTDPILLQAEDAIEPEPEEDKDAGRRARKRRRIENIANQYIKLGRVPLIVSAGLRGPFENGWKNPWVTAPTNIGSEAVRALNEPSGVNTTLPKAEQTKTNHAKPTSSIPSPEASRAPDIAEDSVVTPDGVHDEDHNSPDVSPALIDDTGTTEISGVDPDPSVTFDDFESNPFWLKRPQPKSAAFGNSTNGKHDPSPTRARLGYRPVDRQGKLLLVTPRQPVSKVQSDPGRNPEPEPGWIQTASASKTIASPPKPTEIIQETMSSGYSKRRKRTYSKFERGSIRDDQSVARAAENKSLPRQITRRDASIERSSPHSKDVEDRSTPDPNTHTGYRISDFTPINRPSRSATTGQAEDNKLSKSQGQEADATHAQQASISASTKERFANQVVQALAGHDELTTSSSRPARTGQKKKRQRVNEAAPSLRHDHVTSPTFASSTGFVYRKLGEAKRATSSDKLKPRPITFSSPVVIEQVPAGTVEHGVNSIKEASEHEPVVTAEPRTERPDVWDVPGSPPMQQVQQSYKSSRTSGFSTQAALMMAQMEFQDGTMPTMAEDAPTPWSRNSTAHEEPVIPSPAFTPFHKFNATLDEDNLFEPTMQNMPISTQDLFATISPFANSTVKKSTKPPASNLRFSVFANGEQDTPSHSVSRNCARSPTTSQRKPLRDKNSRVSFLGSQSEKGSQGEKASQESITPRSSKAPMVQAVELPHLDFHTSNADLDFTDRFLINVNEMT</sequence>
<organism evidence="2 3">
    <name type="scientific">Paraconiothyrium brasiliense</name>
    <dbReference type="NCBI Taxonomy" id="300254"/>
    <lineage>
        <taxon>Eukaryota</taxon>
        <taxon>Fungi</taxon>
        <taxon>Dikarya</taxon>
        <taxon>Ascomycota</taxon>
        <taxon>Pezizomycotina</taxon>
        <taxon>Dothideomycetes</taxon>
        <taxon>Pleosporomycetidae</taxon>
        <taxon>Pleosporales</taxon>
        <taxon>Massarineae</taxon>
        <taxon>Didymosphaeriaceae</taxon>
        <taxon>Paraconiothyrium</taxon>
    </lineage>
</organism>
<feature type="compositionally biased region" description="Basic and acidic residues" evidence="1">
    <location>
        <begin position="499"/>
        <end position="517"/>
    </location>
</feature>
<feature type="compositionally biased region" description="Acidic residues" evidence="1">
    <location>
        <begin position="23"/>
        <end position="33"/>
    </location>
</feature>
<keyword evidence="3" id="KW-1185">Reference proteome</keyword>
<feature type="region of interest" description="Disordered" evidence="1">
    <location>
        <begin position="647"/>
        <end position="708"/>
    </location>
</feature>
<reference evidence="2 3" key="1">
    <citation type="submission" date="2024-02" db="EMBL/GenBank/DDBJ databases">
        <title>De novo assembly and annotation of 12 fungi associated with fruit tree decline syndrome in Ontario, Canada.</title>
        <authorList>
            <person name="Sulman M."/>
            <person name="Ellouze W."/>
            <person name="Ilyukhin E."/>
        </authorList>
    </citation>
    <scope>NUCLEOTIDE SEQUENCE [LARGE SCALE GENOMIC DNA]</scope>
    <source>
        <strain evidence="2 3">M42-189</strain>
    </source>
</reference>
<name>A0ABR3RTQ9_9PLEO</name>
<feature type="region of interest" description="Disordered" evidence="1">
    <location>
        <begin position="404"/>
        <end position="443"/>
    </location>
</feature>
<protein>
    <submittedName>
        <fullName evidence="2">Uncharacterized protein</fullName>
    </submittedName>
</protein>